<evidence type="ECO:0000313" key="1">
    <source>
        <dbReference type="EMBL" id="KAG1808023.1"/>
    </source>
</evidence>
<accession>A0A9P7E1B0</accession>
<protein>
    <submittedName>
        <fullName evidence="1">Uncharacterized protein</fullName>
    </submittedName>
</protein>
<dbReference type="InterPro" id="IPR036188">
    <property type="entry name" value="FAD/NAD-bd_sf"/>
</dbReference>
<dbReference type="SUPFAM" id="SSF51905">
    <property type="entry name" value="FAD/NAD(P)-binding domain"/>
    <property type="match status" value="1"/>
</dbReference>
<reference evidence="1" key="1">
    <citation type="journal article" date="2020" name="New Phytol.">
        <title>Comparative genomics reveals dynamic genome evolution in host specialist ectomycorrhizal fungi.</title>
        <authorList>
            <person name="Lofgren L.A."/>
            <person name="Nguyen N.H."/>
            <person name="Vilgalys R."/>
            <person name="Ruytinx J."/>
            <person name="Liao H.L."/>
            <person name="Branco S."/>
            <person name="Kuo A."/>
            <person name="LaButti K."/>
            <person name="Lipzen A."/>
            <person name="Andreopoulos W."/>
            <person name="Pangilinan J."/>
            <person name="Riley R."/>
            <person name="Hundley H."/>
            <person name="Na H."/>
            <person name="Barry K."/>
            <person name="Grigoriev I.V."/>
            <person name="Stajich J.E."/>
            <person name="Kennedy P.G."/>
        </authorList>
    </citation>
    <scope>NUCLEOTIDE SEQUENCE</scope>
    <source>
        <strain evidence="1">MN1</strain>
    </source>
</reference>
<proteinExistence type="predicted"/>
<organism evidence="1 2">
    <name type="scientific">Suillus subaureus</name>
    <dbReference type="NCBI Taxonomy" id="48587"/>
    <lineage>
        <taxon>Eukaryota</taxon>
        <taxon>Fungi</taxon>
        <taxon>Dikarya</taxon>
        <taxon>Basidiomycota</taxon>
        <taxon>Agaricomycotina</taxon>
        <taxon>Agaricomycetes</taxon>
        <taxon>Agaricomycetidae</taxon>
        <taxon>Boletales</taxon>
        <taxon>Suillineae</taxon>
        <taxon>Suillaceae</taxon>
        <taxon>Suillus</taxon>
    </lineage>
</organism>
<sequence length="141" mass="15162">MANFTDSSSPSPGYDTYAHYAHNLIQAFDNELKGTETLPPNIPRSLTAPLIQNQVANISPVGLVGILDTVNYQTAVDINSTKLVGILGAGPGRLYTALILQDLSIPYRIINAQGKVGGRLLTYKFQDGTGSPYNYFNIGAM</sequence>
<dbReference type="GeneID" id="64634973"/>
<dbReference type="AlphaFoldDB" id="A0A9P7E1B0"/>
<dbReference type="RefSeq" id="XP_041188408.1">
    <property type="nucleotide sequence ID" value="XM_041340957.1"/>
</dbReference>
<dbReference type="Gene3D" id="3.50.50.60">
    <property type="entry name" value="FAD/NAD(P)-binding domain"/>
    <property type="match status" value="1"/>
</dbReference>
<keyword evidence="2" id="KW-1185">Reference proteome</keyword>
<dbReference type="Gene3D" id="3.90.660.10">
    <property type="match status" value="1"/>
</dbReference>
<gene>
    <name evidence="1" type="ORF">BJ212DRAFT_1485304</name>
</gene>
<dbReference type="EMBL" id="JABBWG010000040">
    <property type="protein sequence ID" value="KAG1808023.1"/>
    <property type="molecule type" value="Genomic_DNA"/>
</dbReference>
<dbReference type="OrthoDB" id="7777654at2759"/>
<comment type="caution">
    <text evidence="1">The sequence shown here is derived from an EMBL/GenBank/DDBJ whole genome shotgun (WGS) entry which is preliminary data.</text>
</comment>
<evidence type="ECO:0000313" key="2">
    <source>
        <dbReference type="Proteomes" id="UP000807769"/>
    </source>
</evidence>
<dbReference type="Proteomes" id="UP000807769">
    <property type="component" value="Unassembled WGS sequence"/>
</dbReference>
<name>A0A9P7E1B0_9AGAM</name>